<keyword evidence="8" id="KW-1185">Reference proteome</keyword>
<dbReference type="KEGG" id="alam:RT761_00101"/>
<dbReference type="NCBIfam" id="TIGR00521">
    <property type="entry name" value="coaBC_dfp"/>
    <property type="match status" value="1"/>
</dbReference>
<keyword evidence="1 3" id="KW-0210">Decarboxylase</keyword>
<dbReference type="InterPro" id="IPR035929">
    <property type="entry name" value="CoaB-like_sf"/>
</dbReference>
<dbReference type="InterPro" id="IPR007085">
    <property type="entry name" value="DNA/pantothenate-metab_flavo_C"/>
</dbReference>
<keyword evidence="3" id="KW-0479">Metal-binding</keyword>
<dbReference type="GO" id="GO:0010181">
    <property type="term" value="F:FMN binding"/>
    <property type="evidence" value="ECO:0007669"/>
    <property type="project" value="UniProtKB-UniRule"/>
</dbReference>
<feature type="region of interest" description="Phosphopantothenate--cysteine ligase" evidence="3">
    <location>
        <begin position="196"/>
        <end position="407"/>
    </location>
</feature>
<comment type="caution">
    <text evidence="3">Lacks conserved residue(s) required for the propagation of feature annotation.</text>
</comment>
<feature type="active site" description="Proton donor" evidence="3">
    <location>
        <position position="163"/>
    </location>
</feature>
<dbReference type="GO" id="GO:0015937">
    <property type="term" value="P:coenzyme A biosynthetic process"/>
    <property type="evidence" value="ECO:0007669"/>
    <property type="project" value="UniProtKB-UniRule"/>
</dbReference>
<evidence type="ECO:0000313" key="7">
    <source>
        <dbReference type="EMBL" id="QPM66915.1"/>
    </source>
</evidence>
<comment type="function">
    <text evidence="3">Catalyzes two sequential steps in the biosynthesis of coenzyme A. In the first step cysteine is conjugated to 4'-phosphopantothenate to form 4-phosphopantothenoylcysteine. In the second step the latter compound is decarboxylated to form 4'-phosphopantotheine.</text>
</comment>
<dbReference type="GO" id="GO:0004632">
    <property type="term" value="F:phosphopantothenate--cysteine ligase activity"/>
    <property type="evidence" value="ECO:0007669"/>
    <property type="project" value="UniProtKB-UniRule"/>
</dbReference>
<comment type="catalytic activity">
    <reaction evidence="3 4">
        <text>(R)-4'-phosphopantothenate + L-cysteine + CTP = N-[(R)-4-phosphopantothenoyl]-L-cysteine + CMP + diphosphate + H(+)</text>
        <dbReference type="Rhea" id="RHEA:19397"/>
        <dbReference type="ChEBI" id="CHEBI:10986"/>
        <dbReference type="ChEBI" id="CHEBI:15378"/>
        <dbReference type="ChEBI" id="CHEBI:33019"/>
        <dbReference type="ChEBI" id="CHEBI:35235"/>
        <dbReference type="ChEBI" id="CHEBI:37563"/>
        <dbReference type="ChEBI" id="CHEBI:59458"/>
        <dbReference type="ChEBI" id="CHEBI:60377"/>
        <dbReference type="EC" id="6.3.2.5"/>
    </reaction>
</comment>
<feature type="binding site" evidence="3">
    <location>
        <begin position="311"/>
        <end position="314"/>
    </location>
    <ligand>
        <name>CTP</name>
        <dbReference type="ChEBI" id="CHEBI:37563"/>
    </ligand>
</feature>
<comment type="similarity">
    <text evidence="3 4">In the C-terminal section; belongs to the PPC synthetase family.</text>
</comment>
<evidence type="ECO:0000256" key="2">
    <source>
        <dbReference type="ARBA" id="ARBA00023239"/>
    </source>
</evidence>
<dbReference type="GO" id="GO:0046872">
    <property type="term" value="F:metal ion binding"/>
    <property type="evidence" value="ECO:0007669"/>
    <property type="project" value="UniProtKB-KW"/>
</dbReference>
<dbReference type="AlphaFoldDB" id="A0A7T1F1N2"/>
<evidence type="ECO:0000256" key="1">
    <source>
        <dbReference type="ARBA" id="ARBA00022793"/>
    </source>
</evidence>
<comment type="cofactor">
    <cofactor evidence="3">
        <name>FMN</name>
        <dbReference type="ChEBI" id="CHEBI:58210"/>
    </cofactor>
    <text evidence="3">Binds 1 FMN per subunit.</text>
</comment>
<name>A0A7T1F1N2_ATRLM</name>
<keyword evidence="3" id="KW-0460">Magnesium</keyword>
<comment type="pathway">
    <text evidence="3 4">Cofactor biosynthesis; coenzyme A biosynthesis; CoA from (R)-pantothenate: step 3/5.</text>
</comment>
<dbReference type="PANTHER" id="PTHR14359:SF6">
    <property type="entry name" value="PHOSPHOPANTOTHENOYLCYSTEINE DECARBOXYLASE"/>
    <property type="match status" value="1"/>
</dbReference>
<comment type="pathway">
    <text evidence="3 4">Cofactor biosynthesis; coenzyme A biosynthesis; CoA from (R)-pantothenate: step 2/5.</text>
</comment>
<keyword evidence="3 4" id="KW-0288">FMN</keyword>
<feature type="binding site" evidence="3">
    <location>
        <position position="284"/>
    </location>
    <ligand>
        <name>CTP</name>
        <dbReference type="ChEBI" id="CHEBI:37563"/>
    </ligand>
</feature>
<keyword evidence="3 4" id="KW-0285">Flavoprotein</keyword>
<evidence type="ECO:0000256" key="3">
    <source>
        <dbReference type="HAMAP-Rule" id="MF_02225"/>
    </source>
</evidence>
<dbReference type="Proteomes" id="UP000594463">
    <property type="component" value="Chromosome"/>
</dbReference>
<feature type="binding site" evidence="3">
    <location>
        <position position="294"/>
    </location>
    <ligand>
        <name>CTP</name>
        <dbReference type="ChEBI" id="CHEBI:37563"/>
    </ligand>
</feature>
<dbReference type="GO" id="GO:0015941">
    <property type="term" value="P:pantothenate catabolic process"/>
    <property type="evidence" value="ECO:0007669"/>
    <property type="project" value="InterPro"/>
</dbReference>
<feature type="binding site" evidence="3">
    <location>
        <position position="343"/>
    </location>
    <ligand>
        <name>CTP</name>
        <dbReference type="ChEBI" id="CHEBI:37563"/>
    </ligand>
</feature>
<comment type="function">
    <text evidence="4">Catalyzes two steps in the biosynthesis of coenzyme A. In the first step cysteine is conjugated to 4'-phosphopantothenate to form 4-phosphopantothenoylcysteine, in the latter compound is decarboxylated to form 4'-phosphopantotheine.</text>
</comment>
<evidence type="ECO:0000259" key="6">
    <source>
        <dbReference type="Pfam" id="PF04127"/>
    </source>
</evidence>
<evidence type="ECO:0000259" key="5">
    <source>
        <dbReference type="Pfam" id="PF02441"/>
    </source>
</evidence>
<keyword evidence="2 3" id="KW-0456">Lyase</keyword>
<comment type="cofactor">
    <cofactor evidence="3">
        <name>Mg(2+)</name>
        <dbReference type="ChEBI" id="CHEBI:18420"/>
    </cofactor>
</comment>
<keyword evidence="3" id="KW-0511">Multifunctional enzyme</keyword>
<dbReference type="Gene3D" id="3.40.50.1950">
    <property type="entry name" value="Flavin prenyltransferase-like"/>
    <property type="match status" value="1"/>
</dbReference>
<dbReference type="Gene3D" id="3.40.50.10300">
    <property type="entry name" value="CoaB-like"/>
    <property type="match status" value="1"/>
</dbReference>
<evidence type="ECO:0000313" key="8">
    <source>
        <dbReference type="Proteomes" id="UP000594463"/>
    </source>
</evidence>
<feature type="binding site" evidence="3">
    <location>
        <position position="347"/>
    </location>
    <ligand>
        <name>CTP</name>
        <dbReference type="ChEBI" id="CHEBI:37563"/>
    </ligand>
</feature>
<dbReference type="EMBL" id="CP065383">
    <property type="protein sequence ID" value="QPM66915.1"/>
    <property type="molecule type" value="Genomic_DNA"/>
</dbReference>
<dbReference type="PANTHER" id="PTHR14359">
    <property type="entry name" value="HOMO-OLIGOMERIC FLAVIN CONTAINING CYS DECARBOXYLASE FAMILY"/>
    <property type="match status" value="1"/>
</dbReference>
<feature type="domain" description="DNA/pantothenate metabolism flavoprotein C-terminal" evidence="6">
    <location>
        <begin position="191"/>
        <end position="400"/>
    </location>
</feature>
<feature type="domain" description="Flavoprotein" evidence="5">
    <location>
        <begin position="13"/>
        <end position="177"/>
    </location>
</feature>
<dbReference type="SUPFAM" id="SSF102645">
    <property type="entry name" value="CoaB-like"/>
    <property type="match status" value="1"/>
</dbReference>
<dbReference type="InterPro" id="IPR005252">
    <property type="entry name" value="CoaBC"/>
</dbReference>
<protein>
    <recommendedName>
        <fullName evidence="3">Coenzyme A biosynthesis bifunctional protein CoaBC</fullName>
    </recommendedName>
    <alternativeName>
        <fullName evidence="3">DNA/pantothenate metabolism flavoprotein</fullName>
    </alternativeName>
    <alternativeName>
        <fullName evidence="3">Phosphopantothenoylcysteine synthetase/decarboxylase</fullName>
        <shortName evidence="3">PPCS-PPCDC</shortName>
    </alternativeName>
    <domain>
        <recommendedName>
            <fullName evidence="3">Phosphopantothenoylcysteine decarboxylase</fullName>
            <shortName evidence="3">PPC decarboxylase</shortName>
            <shortName evidence="3">PPC-DC</shortName>
            <ecNumber evidence="3">4.1.1.36</ecNumber>
        </recommendedName>
        <alternativeName>
            <fullName evidence="3">CoaC</fullName>
        </alternativeName>
    </domain>
    <domain>
        <recommendedName>
            <fullName evidence="3">Phosphopantothenate--cysteine ligase</fullName>
            <ecNumber evidence="3">6.3.2.5</ecNumber>
        </recommendedName>
        <alternativeName>
            <fullName evidence="3">CoaB</fullName>
        </alternativeName>
        <alternativeName>
            <fullName evidence="3">Phosphopantothenoylcysteine synthetase</fullName>
            <shortName evidence="3">PPC synthetase</shortName>
            <shortName evidence="3">PPC-S</shortName>
        </alternativeName>
    </domain>
</protein>
<accession>A0A7T1F1N2</accession>
<feature type="region of interest" description="Phosphopantothenoylcysteine decarboxylase" evidence="3">
    <location>
        <begin position="1"/>
        <end position="195"/>
    </location>
</feature>
<dbReference type="SUPFAM" id="SSF52507">
    <property type="entry name" value="Homo-oligomeric flavin-containing Cys decarboxylases, HFCD"/>
    <property type="match status" value="1"/>
</dbReference>
<dbReference type="Pfam" id="PF02441">
    <property type="entry name" value="Flavoprotein"/>
    <property type="match status" value="1"/>
</dbReference>
<dbReference type="InterPro" id="IPR003382">
    <property type="entry name" value="Flavoprotein"/>
</dbReference>
<dbReference type="UniPathway" id="UPA00241">
    <property type="reaction ID" value="UER00353"/>
</dbReference>
<dbReference type="EC" id="4.1.1.36" evidence="3"/>
<reference evidence="7 8" key="1">
    <citation type="journal article" date="2021" name="Nat. Commun.">
        <title>Isolation of a member of the candidate phylum Atribacteria reveals a unique cell membrane structure.</title>
        <authorList>
            <person name="Taiki K."/>
            <person name="Nobu M.K."/>
            <person name="Kusada H."/>
            <person name="Meng X.-Y."/>
            <person name="Hosoki N."/>
            <person name="Uematsu K."/>
            <person name="Yoshioka H."/>
            <person name="Kamagata Y."/>
            <person name="Tamaki H."/>
        </authorList>
    </citation>
    <scope>NUCLEOTIDE SEQUENCE [LARGE SCALE GENOMIC DNA]</scope>
    <source>
        <strain evidence="7 8">RT761</strain>
    </source>
</reference>
<dbReference type="InterPro" id="IPR036551">
    <property type="entry name" value="Flavin_trans-like"/>
</dbReference>
<comment type="catalytic activity">
    <reaction evidence="3 4">
        <text>N-[(R)-4-phosphopantothenoyl]-L-cysteine + H(+) = (R)-4'-phosphopantetheine + CO2</text>
        <dbReference type="Rhea" id="RHEA:16793"/>
        <dbReference type="ChEBI" id="CHEBI:15378"/>
        <dbReference type="ChEBI" id="CHEBI:16526"/>
        <dbReference type="ChEBI" id="CHEBI:59458"/>
        <dbReference type="ChEBI" id="CHEBI:61723"/>
        <dbReference type="EC" id="4.1.1.36"/>
    </reaction>
</comment>
<organism evidence="7 8">
    <name type="scientific">Atribacter laminatus</name>
    <dbReference type="NCBI Taxonomy" id="2847778"/>
    <lineage>
        <taxon>Bacteria</taxon>
        <taxon>Pseudomonadati</taxon>
        <taxon>Atribacterota</taxon>
        <taxon>Atribacteria</taxon>
        <taxon>Atribacterales</taxon>
        <taxon>Atribacteraceae</taxon>
        <taxon>Atribacter</taxon>
    </lineage>
</organism>
<dbReference type="HAMAP" id="MF_02225">
    <property type="entry name" value="CoaBC"/>
    <property type="match status" value="1"/>
</dbReference>
<dbReference type="GO" id="GO:0004633">
    <property type="term" value="F:phosphopantothenoylcysteine decarboxylase activity"/>
    <property type="evidence" value="ECO:0007669"/>
    <property type="project" value="UniProtKB-UniRule"/>
</dbReference>
<dbReference type="Pfam" id="PF04127">
    <property type="entry name" value="DFP"/>
    <property type="match status" value="1"/>
</dbReference>
<proteinExistence type="inferred from homology"/>
<sequence>MNIYYPPQFWKDKKILFGMTGGISAYKVAGFISHLVQVGAEIQVIMTEAAKKFIGEITINALTRKPVYSNLFDYGEKILHIHLMREYDNLVVAPATANIIGKMAGGIGDDLLSSCFLVDPKKVILVPAMNVDMWNNPIVQENIKKLIAIGVRVMDPSSGNLACGERGTGRLPEQEEFLEALYYFLGSNRSLEGKRVLITSGPTREYLDPIRYLTNSSSGLMGCSLAAAARARGASVMLIGGPMSVRIPSGVDYLPIISTQDLEKATLEQFDKADICIMNAAVADYRPSIPSPAKIKKQGKNELVLNLTQNPDILSELGRRKVSQLLVGFCAEDRDIVSEARRKLRQKDCDVMVANHILPGESGFEVNNNKAWVLDKNGVTLDFPLMDKMDLAETIIDHLVVLLSCLK</sequence>
<feature type="binding site" evidence="3">
    <location>
        <position position="329"/>
    </location>
    <ligand>
        <name>CTP</name>
        <dbReference type="ChEBI" id="CHEBI:37563"/>
    </ligand>
</feature>
<gene>
    <name evidence="3 7" type="primary">coaBC</name>
    <name evidence="7" type="ORF">RT761_00101</name>
</gene>
<comment type="similarity">
    <text evidence="3 4">In the N-terminal section; belongs to the HFCD (homo-oligomeric flavin containing Cys decarboxylase) superfamily.</text>
</comment>
<dbReference type="RefSeq" id="WP_218112143.1">
    <property type="nucleotide sequence ID" value="NZ_CP065383.1"/>
</dbReference>
<evidence type="ECO:0000256" key="4">
    <source>
        <dbReference type="RuleBase" id="RU364078"/>
    </source>
</evidence>
<keyword evidence="3 4" id="KW-0436">Ligase</keyword>
<dbReference type="GO" id="GO:0071513">
    <property type="term" value="C:phosphopantothenoylcysteine decarboxylase complex"/>
    <property type="evidence" value="ECO:0007669"/>
    <property type="project" value="TreeGrafter"/>
</dbReference>
<dbReference type="EC" id="6.3.2.5" evidence="3"/>